<comment type="caution">
    <text evidence="1">The sequence shown here is derived from an EMBL/GenBank/DDBJ whole genome shotgun (WGS) entry which is preliminary data.</text>
</comment>
<accession>X1Q3V3</accession>
<evidence type="ECO:0000313" key="1">
    <source>
        <dbReference type="EMBL" id="GAI49426.1"/>
    </source>
</evidence>
<reference evidence="1" key="1">
    <citation type="journal article" date="2014" name="Front. Microbiol.">
        <title>High frequency of phylogenetically diverse reductive dehalogenase-homologous genes in deep subseafloor sedimentary metagenomes.</title>
        <authorList>
            <person name="Kawai M."/>
            <person name="Futagami T."/>
            <person name="Toyoda A."/>
            <person name="Takaki Y."/>
            <person name="Nishi S."/>
            <person name="Hori S."/>
            <person name="Arai W."/>
            <person name="Tsubouchi T."/>
            <person name="Morono Y."/>
            <person name="Uchiyama I."/>
            <person name="Ito T."/>
            <person name="Fujiyama A."/>
            <person name="Inagaki F."/>
            <person name="Takami H."/>
        </authorList>
    </citation>
    <scope>NUCLEOTIDE SEQUENCE</scope>
    <source>
        <strain evidence="1">Expedition CK06-06</strain>
    </source>
</reference>
<proteinExistence type="predicted"/>
<name>X1Q3V3_9ZZZZ</name>
<organism evidence="1">
    <name type="scientific">marine sediment metagenome</name>
    <dbReference type="NCBI Taxonomy" id="412755"/>
    <lineage>
        <taxon>unclassified sequences</taxon>
        <taxon>metagenomes</taxon>
        <taxon>ecological metagenomes</taxon>
    </lineage>
</organism>
<sequence length="47" mass="4861">MVAAVKAFWIASLHSVLAAGGTASSLPAAQRPRFRRHSVVAAGGTER</sequence>
<feature type="non-terminal residue" evidence="1">
    <location>
        <position position="47"/>
    </location>
</feature>
<gene>
    <name evidence="1" type="ORF">S06H3_61064</name>
</gene>
<protein>
    <submittedName>
        <fullName evidence="1">Uncharacterized protein</fullName>
    </submittedName>
</protein>
<dbReference type="AlphaFoldDB" id="X1Q3V3"/>
<dbReference type="EMBL" id="BARV01039956">
    <property type="protein sequence ID" value="GAI49426.1"/>
    <property type="molecule type" value="Genomic_DNA"/>
</dbReference>